<sequence>MYAAPVQRLTHRTAMAARTPILPGRGTGCEPADQSGCPTAILRQSGAFQPDRVPISPVRDTRPPSEGARTPLSGDAGAPFSVPAGLRVPGPAGPRLVRAAGPHRSSTAKDAP</sequence>
<accession>A0ABP9KXV0</accession>
<dbReference type="EMBL" id="BAABKC010000073">
    <property type="protein sequence ID" value="GAA5066718.1"/>
    <property type="molecule type" value="Genomic_DNA"/>
</dbReference>
<evidence type="ECO:0000313" key="3">
    <source>
        <dbReference type="Proteomes" id="UP001500124"/>
    </source>
</evidence>
<organism evidence="2 3">
    <name type="scientific">Streptomyces similanensis</name>
    <dbReference type="NCBI Taxonomy" id="1274988"/>
    <lineage>
        <taxon>Bacteria</taxon>
        <taxon>Bacillati</taxon>
        <taxon>Actinomycetota</taxon>
        <taxon>Actinomycetes</taxon>
        <taxon>Kitasatosporales</taxon>
        <taxon>Streptomycetaceae</taxon>
        <taxon>Streptomyces</taxon>
    </lineage>
</organism>
<keyword evidence="3" id="KW-1185">Reference proteome</keyword>
<dbReference type="Proteomes" id="UP001500124">
    <property type="component" value="Unassembled WGS sequence"/>
</dbReference>
<feature type="region of interest" description="Disordered" evidence="1">
    <location>
        <begin position="14"/>
        <end position="112"/>
    </location>
</feature>
<evidence type="ECO:0000313" key="2">
    <source>
        <dbReference type="EMBL" id="GAA5066718.1"/>
    </source>
</evidence>
<evidence type="ECO:0000256" key="1">
    <source>
        <dbReference type="SAM" id="MobiDB-lite"/>
    </source>
</evidence>
<protein>
    <submittedName>
        <fullName evidence="2">Uncharacterized protein</fullName>
    </submittedName>
</protein>
<proteinExistence type="predicted"/>
<name>A0ABP9KXV0_9ACTN</name>
<reference evidence="3" key="1">
    <citation type="journal article" date="2019" name="Int. J. Syst. Evol. Microbiol.">
        <title>The Global Catalogue of Microorganisms (GCM) 10K type strain sequencing project: providing services to taxonomists for standard genome sequencing and annotation.</title>
        <authorList>
            <consortium name="The Broad Institute Genomics Platform"/>
            <consortium name="The Broad Institute Genome Sequencing Center for Infectious Disease"/>
            <person name="Wu L."/>
            <person name="Ma J."/>
        </authorList>
    </citation>
    <scope>NUCLEOTIDE SEQUENCE [LARGE SCALE GENOMIC DNA]</scope>
    <source>
        <strain evidence="3">JCM 18410</strain>
    </source>
</reference>
<comment type="caution">
    <text evidence="2">The sequence shown here is derived from an EMBL/GenBank/DDBJ whole genome shotgun (WGS) entry which is preliminary data.</text>
</comment>
<gene>
    <name evidence="2" type="ORF">GCM10023336_48700</name>
</gene>